<dbReference type="GO" id="GO:0006623">
    <property type="term" value="P:protein targeting to vacuole"/>
    <property type="evidence" value="ECO:0007669"/>
    <property type="project" value="TreeGrafter"/>
</dbReference>
<dbReference type="InterPro" id="IPR026847">
    <property type="entry name" value="VPS13"/>
</dbReference>
<dbReference type="GO" id="GO:0045053">
    <property type="term" value="P:protein retention in Golgi apparatus"/>
    <property type="evidence" value="ECO:0007669"/>
    <property type="project" value="TreeGrafter"/>
</dbReference>
<organism evidence="1 2">
    <name type="scientific">Halocaridina rubra</name>
    <name type="common">Hawaiian red shrimp</name>
    <dbReference type="NCBI Taxonomy" id="373956"/>
    <lineage>
        <taxon>Eukaryota</taxon>
        <taxon>Metazoa</taxon>
        <taxon>Ecdysozoa</taxon>
        <taxon>Arthropoda</taxon>
        <taxon>Crustacea</taxon>
        <taxon>Multicrustacea</taxon>
        <taxon>Malacostraca</taxon>
        <taxon>Eumalacostraca</taxon>
        <taxon>Eucarida</taxon>
        <taxon>Decapoda</taxon>
        <taxon>Pleocyemata</taxon>
        <taxon>Caridea</taxon>
        <taxon>Atyoidea</taxon>
        <taxon>Atyidae</taxon>
        <taxon>Halocaridina</taxon>
    </lineage>
</organism>
<evidence type="ECO:0000313" key="2">
    <source>
        <dbReference type="Proteomes" id="UP001381693"/>
    </source>
</evidence>
<proteinExistence type="predicted"/>
<sequence length="294" mass="33612">MASAAKWELEVDGIWKVPPSLELTAWLEDQYLHNNNSKVNLKGSLQIKKKKLTKTIKAEVDLEKMYMTKPFGCRLRRTKRPGVWLHVRRSIHYAYASAQLHRIQLDNQLPDAVFPAVFYPSNEFGAVQPSISACIMFHSAVGQLHTIKHMSIVAQEFYLKLDKGFVSAMYDVLNPILPNISSGSIHSELKKLKMPITFKAMKQNQKETDDGPEVERVCIAGLRVKFSFSPRGSVYGNHTRQNDILDWFLTSLGATLTEMKNVSISIGHYERQSISWDRLTVDFMDHAKYQIVQQ</sequence>
<dbReference type="AlphaFoldDB" id="A0AAN8XUM8"/>
<protein>
    <submittedName>
        <fullName evidence="1">Uncharacterized protein</fullName>
    </submittedName>
</protein>
<keyword evidence="2" id="KW-1185">Reference proteome</keyword>
<dbReference type="PANTHER" id="PTHR16166">
    <property type="entry name" value="VACUOLAR PROTEIN SORTING-ASSOCIATED PROTEIN VPS13"/>
    <property type="match status" value="1"/>
</dbReference>
<dbReference type="PANTHER" id="PTHR16166:SF146">
    <property type="entry name" value="VACUOLAR PROTEIN SORTING-ASSOCIATED PROTEIN 13A-LIKE ISOFORM X1"/>
    <property type="match status" value="1"/>
</dbReference>
<dbReference type="Proteomes" id="UP001381693">
    <property type="component" value="Unassembled WGS sequence"/>
</dbReference>
<accession>A0AAN8XUM8</accession>
<gene>
    <name evidence="1" type="ORF">SK128_022285</name>
</gene>
<comment type="caution">
    <text evidence="1">The sequence shown here is derived from an EMBL/GenBank/DDBJ whole genome shotgun (WGS) entry which is preliminary data.</text>
</comment>
<reference evidence="1 2" key="1">
    <citation type="submission" date="2023-11" db="EMBL/GenBank/DDBJ databases">
        <title>Halocaridina rubra genome assembly.</title>
        <authorList>
            <person name="Smith C."/>
        </authorList>
    </citation>
    <scope>NUCLEOTIDE SEQUENCE [LARGE SCALE GENOMIC DNA]</scope>
    <source>
        <strain evidence="1">EP-1</strain>
        <tissue evidence="1">Whole</tissue>
    </source>
</reference>
<evidence type="ECO:0000313" key="1">
    <source>
        <dbReference type="EMBL" id="KAK7084544.1"/>
    </source>
</evidence>
<feature type="non-terminal residue" evidence="1">
    <location>
        <position position="294"/>
    </location>
</feature>
<dbReference type="EMBL" id="JAXCGZ010002054">
    <property type="protein sequence ID" value="KAK7084544.1"/>
    <property type="molecule type" value="Genomic_DNA"/>
</dbReference>
<name>A0AAN8XUM8_HALRR</name>